<evidence type="ECO:0000313" key="2">
    <source>
        <dbReference type="Proteomes" id="UP000198656"/>
    </source>
</evidence>
<dbReference type="Pfam" id="PF05369">
    <property type="entry name" value="MtmB"/>
    <property type="match status" value="1"/>
</dbReference>
<dbReference type="EMBL" id="FNCP01000034">
    <property type="protein sequence ID" value="SDI34111.1"/>
    <property type="molecule type" value="Genomic_DNA"/>
</dbReference>
<evidence type="ECO:0000313" key="1">
    <source>
        <dbReference type="EMBL" id="SDI34111.1"/>
    </source>
</evidence>
<dbReference type="InterPro" id="IPR036655">
    <property type="entry name" value="MtmB_sf"/>
</dbReference>
<proteinExistence type="predicted"/>
<dbReference type="Gene3D" id="3.20.20.460">
    <property type="entry name" value="Monomethylamine methyltransferase MtmB"/>
    <property type="match status" value="1"/>
</dbReference>
<keyword evidence="2" id="KW-1185">Reference proteome</keyword>
<dbReference type="GO" id="GO:0032259">
    <property type="term" value="P:methylation"/>
    <property type="evidence" value="ECO:0007669"/>
    <property type="project" value="UniProtKB-KW"/>
</dbReference>
<sequence length="203" mass="22546">MKAIGKNVTVFDVYDRAKSGPKMEEKDWDFKLIPQTARKLKDKYGIKMDKKTIIPEDKELIDKLFNAGLEMLVECGVYCMDTGRVIKYTKDEVLHAIKAAPDHFTYGEGKEAINVVPRSYNSPKAPVIQGGPTGSPCSEELFLAIHQSYAQERIIDAMVDGVLQTVMGKDPSPGSPWEILAVRSEAIQVREAQLRAGRKGMGT</sequence>
<dbReference type="GO" id="GO:0008168">
    <property type="term" value="F:methyltransferase activity"/>
    <property type="evidence" value="ECO:0007669"/>
    <property type="project" value="UniProtKB-KW"/>
</dbReference>
<dbReference type="AlphaFoldDB" id="A0A1G8JSL6"/>
<dbReference type="SUPFAM" id="SSF75098">
    <property type="entry name" value="Monomethylamine methyltransferase MtmB"/>
    <property type="match status" value="1"/>
</dbReference>
<reference evidence="2" key="1">
    <citation type="submission" date="2016-10" db="EMBL/GenBank/DDBJ databases">
        <authorList>
            <person name="Varghese N."/>
            <person name="Submissions S."/>
        </authorList>
    </citation>
    <scope>NUCLEOTIDE SEQUENCE [LARGE SCALE GENOMIC DNA]</scope>
    <source>
        <strain evidence="2">DSM 8344</strain>
    </source>
</reference>
<keyword evidence="1" id="KW-0808">Transferase</keyword>
<gene>
    <name evidence="1" type="ORF">SAMN05443529_13415</name>
</gene>
<protein>
    <submittedName>
        <fullName evidence="1">Monomethylamine:corrinoid methyltransferase</fullName>
    </submittedName>
</protein>
<name>A0A1G8JSL6_9FIRM</name>
<dbReference type="STRING" id="1121419.SAMN05443529_13415"/>
<dbReference type="InterPro" id="IPR008031">
    <property type="entry name" value="MtmB_MeTrfase"/>
</dbReference>
<organism evidence="1 2">
    <name type="scientific">Desulfosporosinus hippei DSM 8344</name>
    <dbReference type="NCBI Taxonomy" id="1121419"/>
    <lineage>
        <taxon>Bacteria</taxon>
        <taxon>Bacillati</taxon>
        <taxon>Bacillota</taxon>
        <taxon>Clostridia</taxon>
        <taxon>Eubacteriales</taxon>
        <taxon>Desulfitobacteriaceae</taxon>
        <taxon>Desulfosporosinus</taxon>
    </lineage>
</organism>
<dbReference type="Proteomes" id="UP000198656">
    <property type="component" value="Unassembled WGS sequence"/>
</dbReference>
<keyword evidence="1" id="KW-0489">Methyltransferase</keyword>
<accession>A0A1G8JSL6</accession>